<name>A0AAN1WHU1_9GAMM</name>
<dbReference type="HAMAP" id="MF_00388">
    <property type="entry name" value="LpxC"/>
    <property type="match status" value="1"/>
</dbReference>
<dbReference type="Proteomes" id="UP001320119">
    <property type="component" value="Chromosome"/>
</dbReference>
<accession>A0AAN1WHU1</accession>
<keyword evidence="7 12" id="KW-0479">Metal-binding</keyword>
<comment type="function">
    <text evidence="2 12">Catalyzes the hydrolysis of UDP-3-O-myristoyl-N-acetylglucosamine to form UDP-3-O-myristoylglucosamine and acetate, the committed step in lipid A biosynthesis.</text>
</comment>
<dbReference type="Gene3D" id="3.30.230.20">
    <property type="entry name" value="lpxc deacetylase, domain 1"/>
    <property type="match status" value="1"/>
</dbReference>
<comment type="cofactor">
    <cofactor evidence="1 12">
        <name>Zn(2+)</name>
        <dbReference type="ChEBI" id="CHEBI:29105"/>
    </cofactor>
</comment>
<evidence type="ECO:0000313" key="14">
    <source>
        <dbReference type="Proteomes" id="UP001320119"/>
    </source>
</evidence>
<keyword evidence="9 12" id="KW-0862">Zinc</keyword>
<comment type="similarity">
    <text evidence="12">Belongs to the LpxC family.</text>
</comment>
<gene>
    <name evidence="12" type="primary">lpxC</name>
    <name evidence="13" type="ORF">MARGE09_P2070</name>
</gene>
<comment type="catalytic activity">
    <reaction evidence="11 12">
        <text>a UDP-3-O-[(3R)-3-hydroxyacyl]-N-acetyl-alpha-D-glucosamine + H2O = a UDP-3-O-[(3R)-3-hydroxyacyl]-alpha-D-glucosamine + acetate</text>
        <dbReference type="Rhea" id="RHEA:67816"/>
        <dbReference type="ChEBI" id="CHEBI:15377"/>
        <dbReference type="ChEBI" id="CHEBI:30089"/>
        <dbReference type="ChEBI" id="CHEBI:137740"/>
        <dbReference type="ChEBI" id="CHEBI:173225"/>
        <dbReference type="EC" id="3.5.1.108"/>
    </reaction>
</comment>
<evidence type="ECO:0000256" key="9">
    <source>
        <dbReference type="ARBA" id="ARBA00022833"/>
    </source>
</evidence>
<dbReference type="NCBIfam" id="TIGR00325">
    <property type="entry name" value="lpxC"/>
    <property type="match status" value="1"/>
</dbReference>
<dbReference type="EC" id="3.5.1.108" evidence="4 12"/>
<keyword evidence="8 12" id="KW-0378">Hydrolase</keyword>
<sequence>MSKIKQVTPSAFYQHTLRDSFSCIGRGLHSGLKVIMRVLPAPANTGYRFIRRDVKGDCNEILAAWYTVSDTHLCTTISNLCGVRVSTIEHLIAALHVCDIDNAIIVLDGPEVPIMDGSAKAFVELIDSVGLQQQAWQRRAIVVKKPLSVREGDKLACLLPYDKPWVKVEIDFEDPCIGRQSISTAIDYATVKRDIACARTFGFGEHINALKDLGFARGGSLENAILVNNGKVVNSSGLRYDNEFVRHKVLDTIGDLALSGAPIIGYFNGKYTGHALNNLLLRKLMASGANYDFCNFSDLGYFSRKLLAESRA</sequence>
<evidence type="ECO:0000256" key="10">
    <source>
        <dbReference type="ARBA" id="ARBA00023098"/>
    </source>
</evidence>
<dbReference type="AlphaFoldDB" id="A0AAN1WHU1"/>
<evidence type="ECO:0000256" key="2">
    <source>
        <dbReference type="ARBA" id="ARBA00002923"/>
    </source>
</evidence>
<evidence type="ECO:0000256" key="12">
    <source>
        <dbReference type="HAMAP-Rule" id="MF_00388"/>
    </source>
</evidence>
<evidence type="ECO:0000256" key="7">
    <source>
        <dbReference type="ARBA" id="ARBA00022723"/>
    </source>
</evidence>
<evidence type="ECO:0000256" key="1">
    <source>
        <dbReference type="ARBA" id="ARBA00001947"/>
    </source>
</evidence>
<dbReference type="GO" id="GO:0016020">
    <property type="term" value="C:membrane"/>
    <property type="evidence" value="ECO:0007669"/>
    <property type="project" value="GOC"/>
</dbReference>
<keyword evidence="10 12" id="KW-0443">Lipid metabolism</keyword>
<dbReference type="RefSeq" id="WP_236981832.1">
    <property type="nucleotide sequence ID" value="NZ_AP023086.1"/>
</dbReference>
<evidence type="ECO:0000256" key="8">
    <source>
        <dbReference type="ARBA" id="ARBA00022801"/>
    </source>
</evidence>
<dbReference type="EMBL" id="AP023086">
    <property type="protein sequence ID" value="BCD97869.1"/>
    <property type="molecule type" value="Genomic_DNA"/>
</dbReference>
<feature type="binding site" evidence="12">
    <location>
        <position position="90"/>
    </location>
    <ligand>
        <name>Zn(2+)</name>
        <dbReference type="ChEBI" id="CHEBI:29105"/>
    </ligand>
</feature>
<dbReference type="GO" id="GO:0103117">
    <property type="term" value="F:UDP-3-O-acyl-N-acetylglucosamine deacetylase activity"/>
    <property type="evidence" value="ECO:0007669"/>
    <property type="project" value="UniProtKB-UniRule"/>
</dbReference>
<keyword evidence="6 12" id="KW-0441">Lipid A biosynthesis</keyword>
<keyword evidence="5 12" id="KW-0444">Lipid biosynthesis</keyword>
<keyword evidence="14" id="KW-1185">Reference proteome</keyword>
<evidence type="ECO:0000256" key="11">
    <source>
        <dbReference type="ARBA" id="ARBA00024535"/>
    </source>
</evidence>
<feature type="binding site" evidence="12">
    <location>
        <position position="251"/>
    </location>
    <ligand>
        <name>Zn(2+)</name>
        <dbReference type="ChEBI" id="CHEBI:29105"/>
    </ligand>
</feature>
<evidence type="ECO:0000256" key="3">
    <source>
        <dbReference type="ARBA" id="ARBA00005002"/>
    </source>
</evidence>
<evidence type="ECO:0000256" key="6">
    <source>
        <dbReference type="ARBA" id="ARBA00022556"/>
    </source>
</evidence>
<dbReference type="InterPro" id="IPR011334">
    <property type="entry name" value="UDP-acyl_GlcNac_deAcase_C"/>
</dbReference>
<protein>
    <recommendedName>
        <fullName evidence="4 12">UDP-3-O-acyl-N-acetylglucosamine deacetylase</fullName>
        <shortName evidence="12">UDP-3-O-acyl-GlcNAc deacetylase</shortName>
        <ecNumber evidence="4 12">3.5.1.108</ecNumber>
    </recommendedName>
    <alternativeName>
        <fullName evidence="12">UDP-3-O-[R-3-hydroxymyristoyl]-N-acetylglucosamine deacetylase</fullName>
    </alternativeName>
</protein>
<dbReference type="GO" id="GO:0046872">
    <property type="term" value="F:metal ion binding"/>
    <property type="evidence" value="ECO:0007669"/>
    <property type="project" value="UniProtKB-KW"/>
</dbReference>
<reference evidence="13 14" key="1">
    <citation type="journal article" date="2022" name="IScience">
        <title>An ultrasensitive nanofiber-based assay for enzymatic hydrolysis and deep-sea microbial degradation of cellulose.</title>
        <authorList>
            <person name="Tsudome M."/>
            <person name="Tachioka M."/>
            <person name="Miyazaki M."/>
            <person name="Uchimura K."/>
            <person name="Tsuda M."/>
            <person name="Takaki Y."/>
            <person name="Deguchi S."/>
        </authorList>
    </citation>
    <scope>NUCLEOTIDE SEQUENCE [LARGE SCALE GENOMIC DNA]</scope>
    <source>
        <strain evidence="13 14">GE09</strain>
    </source>
</reference>
<proteinExistence type="inferred from homology"/>
<dbReference type="SUPFAM" id="SSF54211">
    <property type="entry name" value="Ribosomal protein S5 domain 2-like"/>
    <property type="match status" value="2"/>
</dbReference>
<dbReference type="GO" id="GO:0009245">
    <property type="term" value="P:lipid A biosynthetic process"/>
    <property type="evidence" value="ECO:0007669"/>
    <property type="project" value="UniProtKB-UniRule"/>
</dbReference>
<organism evidence="13 14">
    <name type="scientific">Marinagarivorans cellulosilyticus</name>
    <dbReference type="NCBI Taxonomy" id="2721545"/>
    <lineage>
        <taxon>Bacteria</taxon>
        <taxon>Pseudomonadati</taxon>
        <taxon>Pseudomonadota</taxon>
        <taxon>Gammaproteobacteria</taxon>
        <taxon>Cellvibrionales</taxon>
        <taxon>Cellvibrionaceae</taxon>
        <taxon>Marinagarivorans</taxon>
    </lineage>
</organism>
<dbReference type="InterPro" id="IPR020568">
    <property type="entry name" value="Ribosomal_Su5_D2-typ_SF"/>
</dbReference>
<feature type="binding site" evidence="12">
    <location>
        <position position="247"/>
    </location>
    <ligand>
        <name>Zn(2+)</name>
        <dbReference type="ChEBI" id="CHEBI:29105"/>
    </ligand>
</feature>
<comment type="pathway">
    <text evidence="3 12">Glycolipid biosynthesis; lipid IV(A) biosynthesis; lipid IV(A) from (3R)-3-hydroxytetradecanoyl-[acyl-carrier-protein] and UDP-N-acetyl-alpha-D-glucosamine: step 2/6.</text>
</comment>
<feature type="active site" description="Proton donor" evidence="12">
    <location>
        <position position="274"/>
    </location>
</feature>
<evidence type="ECO:0000256" key="4">
    <source>
        <dbReference type="ARBA" id="ARBA00012745"/>
    </source>
</evidence>
<dbReference type="PANTHER" id="PTHR33694">
    <property type="entry name" value="UDP-3-O-ACYL-N-ACETYLGLUCOSAMINE DEACETYLASE 1, MITOCHONDRIAL-RELATED"/>
    <property type="match status" value="1"/>
</dbReference>
<dbReference type="Gene3D" id="3.30.1700.10">
    <property type="entry name" value="lpxc deacetylase, domain 2"/>
    <property type="match status" value="1"/>
</dbReference>
<dbReference type="InterPro" id="IPR004463">
    <property type="entry name" value="UDP-acyl_GlcNac_deAcase"/>
</dbReference>
<dbReference type="KEGG" id="marq:MARGE09_P2070"/>
<dbReference type="PANTHER" id="PTHR33694:SF1">
    <property type="entry name" value="UDP-3-O-ACYL-N-ACETYLGLUCOSAMINE DEACETYLASE 1, MITOCHONDRIAL-RELATED"/>
    <property type="match status" value="1"/>
</dbReference>
<evidence type="ECO:0000313" key="13">
    <source>
        <dbReference type="EMBL" id="BCD97869.1"/>
    </source>
</evidence>
<evidence type="ECO:0000256" key="5">
    <source>
        <dbReference type="ARBA" id="ARBA00022516"/>
    </source>
</evidence>
<dbReference type="InterPro" id="IPR015870">
    <property type="entry name" value="UDP-acyl_N-AcGlcN_deAcase_N"/>
</dbReference>
<dbReference type="Pfam" id="PF03331">
    <property type="entry name" value="LpxC"/>
    <property type="match status" value="1"/>
</dbReference>